<feature type="transmembrane region" description="Helical" evidence="1">
    <location>
        <begin position="338"/>
        <end position="357"/>
    </location>
</feature>
<gene>
    <name evidence="2" type="ORF">LEA_07061</name>
</gene>
<name>K1TW09_9ZZZZ</name>
<dbReference type="AlphaFoldDB" id="K1TW09"/>
<dbReference type="InterPro" id="IPR052536">
    <property type="entry name" value="ABC-4_Integral_Memb_Prot"/>
</dbReference>
<reference evidence="2" key="1">
    <citation type="journal article" date="2013" name="Environ. Microbiol.">
        <title>Microbiota from the distal guts of lean and obese adolescents exhibit partial functional redundancy besides clear differences in community structure.</title>
        <authorList>
            <person name="Ferrer M."/>
            <person name="Ruiz A."/>
            <person name="Lanza F."/>
            <person name="Haange S.B."/>
            <person name="Oberbach A."/>
            <person name="Till H."/>
            <person name="Bargiela R."/>
            <person name="Campoy C."/>
            <person name="Segura M.T."/>
            <person name="Richter M."/>
            <person name="von Bergen M."/>
            <person name="Seifert J."/>
            <person name="Suarez A."/>
        </authorList>
    </citation>
    <scope>NUCLEOTIDE SEQUENCE</scope>
</reference>
<sequence>MAFIGYGYYGVMGGYSNLDDQMLFKVIFAGSVGTLFLFWSLSGLILKIVMSVKKVYYKDLNSFVLRQISSKINTTVVQITIICLMLFVTICIFSSALSIKTSMDNNIKELVPVDIQLSKNVNSDFSDNKKIAKDNKISIENTLTNNGFDYKTNFKDIVKFNTYEADKFTIKDTLGDSYKQVAEQYKFLAVDNNEVIMKLSDYNKIAKQYGHTTYELKDDQYMIIANFVNMMEIRNIALRNGEKITINGKDYSPKFNQCKTGFVEISGSVSETGVFILPDNAVENLELHQIWLNANYNASTKEQRQKVENEINKLIEKTWLKTSIMTVNTKNDIEQSCIGLSAMVTFIGLYLGIIFLISSA</sequence>
<organism evidence="2">
    <name type="scientific">human gut metagenome</name>
    <dbReference type="NCBI Taxonomy" id="408170"/>
    <lineage>
        <taxon>unclassified sequences</taxon>
        <taxon>metagenomes</taxon>
        <taxon>organismal metagenomes</taxon>
    </lineage>
</organism>
<keyword evidence="1" id="KW-0812">Transmembrane</keyword>
<protein>
    <submittedName>
        <fullName evidence="2">ABC transporter, permease protein</fullName>
    </submittedName>
</protein>
<evidence type="ECO:0000256" key="1">
    <source>
        <dbReference type="SAM" id="Phobius"/>
    </source>
</evidence>
<evidence type="ECO:0000313" key="2">
    <source>
        <dbReference type="EMBL" id="EKC71824.1"/>
    </source>
</evidence>
<keyword evidence="1" id="KW-0472">Membrane</keyword>
<dbReference type="PANTHER" id="PTHR46795:SF3">
    <property type="entry name" value="ABC TRANSPORTER PERMEASE"/>
    <property type="match status" value="1"/>
</dbReference>
<proteinExistence type="predicted"/>
<feature type="transmembrane region" description="Helical" evidence="1">
    <location>
        <begin position="76"/>
        <end position="97"/>
    </location>
</feature>
<dbReference type="PANTHER" id="PTHR46795">
    <property type="entry name" value="ABC TRANSPORTER PERMEASE-RELATED-RELATED"/>
    <property type="match status" value="1"/>
</dbReference>
<keyword evidence="1" id="KW-1133">Transmembrane helix</keyword>
<feature type="transmembrane region" description="Helical" evidence="1">
    <location>
        <begin position="22"/>
        <end position="46"/>
    </location>
</feature>
<dbReference type="EMBL" id="AJWY01004637">
    <property type="protein sequence ID" value="EKC71824.1"/>
    <property type="molecule type" value="Genomic_DNA"/>
</dbReference>
<accession>K1TW09</accession>
<comment type="caution">
    <text evidence="2">The sequence shown here is derived from an EMBL/GenBank/DDBJ whole genome shotgun (WGS) entry which is preliminary data.</text>
</comment>
<feature type="non-terminal residue" evidence="2">
    <location>
        <position position="360"/>
    </location>
</feature>